<keyword evidence="7 9" id="KW-0808">Transferase</keyword>
<feature type="domain" description="Nicotinate phosphoribosyltransferase N-terminal" evidence="11">
    <location>
        <begin position="6"/>
        <end position="128"/>
    </location>
</feature>
<evidence type="ECO:0000313" key="14">
    <source>
        <dbReference type="Proteomes" id="UP000295681"/>
    </source>
</evidence>
<sequence length="471" mass="51587">MNLSMVMDLYELSMANGFQQSLAGDEGVFDVFYRKVPDDGDFVISAGLESVITAVRDFHFDADDIQYIKNLNLFTPSFIDMLINFKFTGDISAIPEGIPVLPREPLLTVSGPLEQVQLLETIILNLINYQSLIATKAHRITSAAQGRAVMEFGSRRAQGPSAAVLGARAAIIGGCSSTSNVLAAKQYGLPISGTMAHSWIQAFPDELTAFKKWAEIYPDNCLLLIDTYDVLSSGLPHAIQVFKQLAADGHQPIGVRIDSGDIAALAREVRQVLDQAGLHKVKITASSALDEHIIHDMINDDVPLDSFGVGEKLITSATSPVLSGVFKLSAIRRHGEVIPKIKISGTASKVTLPGEKLTYRLYDRVTQQMVGDLIALKHEQVMDTIIGQRINGKVQSQEETLTHFIAIPLQQQVFNQGQVVYESPDVLHIQQVKNKNVTAITQTLAERTDYPVYISKALAQLQAELLNHNES</sequence>
<proteinExistence type="inferred from homology"/>
<evidence type="ECO:0000259" key="10">
    <source>
        <dbReference type="Pfam" id="PF04095"/>
    </source>
</evidence>
<dbReference type="InterPro" id="IPR006405">
    <property type="entry name" value="Nic_PRibTrfase_pncB"/>
</dbReference>
<comment type="caution">
    <text evidence="13">The sequence shown here is derived from an EMBL/GenBank/DDBJ whole genome shotgun (WGS) entry which is preliminary data.</text>
</comment>
<evidence type="ECO:0000256" key="8">
    <source>
        <dbReference type="ARBA" id="ARBA00048668"/>
    </source>
</evidence>
<accession>A0A4R5N9J4</accession>
<dbReference type="InterPro" id="IPR041525">
    <property type="entry name" value="N/Namide_PRibTrfase"/>
</dbReference>
<evidence type="ECO:0000256" key="7">
    <source>
        <dbReference type="ARBA" id="ARBA00022679"/>
    </source>
</evidence>
<protein>
    <recommendedName>
        <fullName evidence="3 9">Nicotinate phosphoribosyltransferase</fullName>
        <ecNumber evidence="3 9">6.3.4.21</ecNumber>
    </recommendedName>
</protein>
<dbReference type="NCBIfam" id="NF006695">
    <property type="entry name" value="PRK09243.1-2"/>
    <property type="match status" value="1"/>
</dbReference>
<comment type="PTM">
    <text evidence="9">Transiently phosphorylated on a His residue during the reaction cycle. Phosphorylation strongly increases the affinity for substrates and increases the rate of nicotinate D-ribonucleotide production. Dephosphorylation regenerates the low-affinity form of the enzyme, leading to product release.</text>
</comment>
<dbReference type="Pfam" id="PF04095">
    <property type="entry name" value="NAPRTase"/>
    <property type="match status" value="1"/>
</dbReference>
<dbReference type="AlphaFoldDB" id="A0A4R5N9J4"/>
<dbReference type="SUPFAM" id="SSF54675">
    <property type="entry name" value="Nicotinate/Quinolinate PRTase N-terminal domain-like"/>
    <property type="match status" value="1"/>
</dbReference>
<evidence type="ECO:0000256" key="2">
    <source>
        <dbReference type="ARBA" id="ARBA00010897"/>
    </source>
</evidence>
<dbReference type="Pfam" id="PF17767">
    <property type="entry name" value="NAPRTase_N"/>
    <property type="match status" value="1"/>
</dbReference>
<dbReference type="RefSeq" id="WP_010007376.1">
    <property type="nucleotide sequence ID" value="NZ_JAGYGP010000002.1"/>
</dbReference>
<comment type="catalytic activity">
    <reaction evidence="8 9">
        <text>5-phospho-alpha-D-ribose 1-diphosphate + nicotinate + ATP + H2O = nicotinate beta-D-ribonucleotide + ADP + phosphate + diphosphate</text>
        <dbReference type="Rhea" id="RHEA:36163"/>
        <dbReference type="ChEBI" id="CHEBI:15377"/>
        <dbReference type="ChEBI" id="CHEBI:30616"/>
        <dbReference type="ChEBI" id="CHEBI:32544"/>
        <dbReference type="ChEBI" id="CHEBI:33019"/>
        <dbReference type="ChEBI" id="CHEBI:43474"/>
        <dbReference type="ChEBI" id="CHEBI:57502"/>
        <dbReference type="ChEBI" id="CHEBI:58017"/>
        <dbReference type="ChEBI" id="CHEBI:456216"/>
        <dbReference type="EC" id="6.3.4.21"/>
    </reaction>
</comment>
<keyword evidence="14" id="KW-1185">Reference proteome</keyword>
<evidence type="ECO:0000256" key="3">
    <source>
        <dbReference type="ARBA" id="ARBA00013236"/>
    </source>
</evidence>
<organism evidence="13 14">
    <name type="scientific">Leuconostoc fallax</name>
    <dbReference type="NCBI Taxonomy" id="1251"/>
    <lineage>
        <taxon>Bacteria</taxon>
        <taxon>Bacillati</taxon>
        <taxon>Bacillota</taxon>
        <taxon>Bacilli</taxon>
        <taxon>Lactobacillales</taxon>
        <taxon>Lactobacillaceae</taxon>
        <taxon>Leuconostoc</taxon>
    </lineage>
</organism>
<evidence type="ECO:0000256" key="1">
    <source>
        <dbReference type="ARBA" id="ARBA00004952"/>
    </source>
</evidence>
<dbReference type="InterPro" id="IPR013785">
    <property type="entry name" value="Aldolase_TIM"/>
</dbReference>
<dbReference type="Gene3D" id="3.20.140.10">
    <property type="entry name" value="nicotinate phosphoribosyltransferase"/>
    <property type="match status" value="1"/>
</dbReference>
<evidence type="ECO:0000259" key="12">
    <source>
        <dbReference type="Pfam" id="PF17956"/>
    </source>
</evidence>
<feature type="domain" description="Nicotinate/nicotinamide phosphoribosyltransferase" evidence="10">
    <location>
        <begin position="149"/>
        <end position="338"/>
    </location>
</feature>
<dbReference type="GO" id="GO:0004516">
    <property type="term" value="F:nicotinate phosphoribosyltransferase activity"/>
    <property type="evidence" value="ECO:0007669"/>
    <property type="project" value="UniProtKB-UniRule"/>
</dbReference>
<reference evidence="13 14" key="1">
    <citation type="journal article" date="2019" name="Appl. Microbiol. Biotechnol.">
        <title>Uncovering carbohydrate metabolism through a genotype-phenotype association study of 56 lactic acid bacteria genomes.</title>
        <authorList>
            <person name="Buron-Moles G."/>
            <person name="Chailyan A."/>
            <person name="Dolejs I."/>
            <person name="Forster J."/>
            <person name="Miks M.H."/>
        </authorList>
    </citation>
    <scope>NUCLEOTIDE SEQUENCE [LARGE SCALE GENOMIC DNA]</scope>
    <source>
        <strain evidence="13 14">ATCC 700006</strain>
    </source>
</reference>
<dbReference type="GO" id="GO:0034355">
    <property type="term" value="P:NAD+ biosynthetic process via the salvage pathway"/>
    <property type="evidence" value="ECO:0007669"/>
    <property type="project" value="TreeGrafter"/>
</dbReference>
<dbReference type="GO" id="GO:0005829">
    <property type="term" value="C:cytosol"/>
    <property type="evidence" value="ECO:0007669"/>
    <property type="project" value="TreeGrafter"/>
</dbReference>
<evidence type="ECO:0000256" key="9">
    <source>
        <dbReference type="RuleBase" id="RU365100"/>
    </source>
</evidence>
<dbReference type="CDD" id="cd01570">
    <property type="entry name" value="NAPRTase_A"/>
    <property type="match status" value="1"/>
</dbReference>
<dbReference type="PIRSF" id="PIRSF000484">
    <property type="entry name" value="NAPRT"/>
    <property type="match status" value="1"/>
</dbReference>
<gene>
    <name evidence="13" type="ORF">C5L23_000742</name>
</gene>
<dbReference type="EMBL" id="PUFI01000009">
    <property type="protein sequence ID" value="TDG68823.1"/>
    <property type="molecule type" value="Genomic_DNA"/>
</dbReference>
<dbReference type="PANTHER" id="PTHR11098:SF1">
    <property type="entry name" value="NICOTINATE PHOSPHORIBOSYLTRANSFERASE"/>
    <property type="match status" value="1"/>
</dbReference>
<keyword evidence="6 9" id="KW-0662">Pyridine nucleotide biosynthesis</keyword>
<dbReference type="NCBIfam" id="TIGR01513">
    <property type="entry name" value="NAPRTase_put"/>
    <property type="match status" value="1"/>
</dbReference>
<evidence type="ECO:0000259" key="11">
    <source>
        <dbReference type="Pfam" id="PF17767"/>
    </source>
</evidence>
<dbReference type="STRING" id="907931.GCA_000165675_01196"/>
<dbReference type="InterPro" id="IPR007229">
    <property type="entry name" value="Nic_PRibTrfase-Fam"/>
</dbReference>
<dbReference type="UniPathway" id="UPA00253">
    <property type="reaction ID" value="UER00457"/>
</dbReference>
<dbReference type="SUPFAM" id="SSF51690">
    <property type="entry name" value="Nicotinate/Quinolinate PRTase C-terminal domain-like"/>
    <property type="match status" value="1"/>
</dbReference>
<dbReference type="NCBIfam" id="NF009131">
    <property type="entry name" value="PRK12484.1"/>
    <property type="match status" value="1"/>
</dbReference>
<feature type="domain" description="Nicotinate phosphoribosyltransferase C-terminal" evidence="12">
    <location>
        <begin position="356"/>
        <end position="462"/>
    </location>
</feature>
<dbReference type="EC" id="6.3.4.21" evidence="3 9"/>
<dbReference type="Pfam" id="PF17956">
    <property type="entry name" value="NAPRTase_C"/>
    <property type="match status" value="1"/>
</dbReference>
<comment type="similarity">
    <text evidence="2 9">Belongs to the NAPRTase family.</text>
</comment>
<keyword evidence="4" id="KW-0597">Phosphoprotein</keyword>
<evidence type="ECO:0000256" key="5">
    <source>
        <dbReference type="ARBA" id="ARBA00022598"/>
    </source>
</evidence>
<evidence type="ECO:0000256" key="6">
    <source>
        <dbReference type="ARBA" id="ARBA00022642"/>
    </source>
</evidence>
<comment type="function">
    <text evidence="9">Catalyzes the first step in the biosynthesis of NAD from nicotinic acid, the ATP-dependent synthesis of beta-nicotinate D-ribonucleotide from nicotinate and 5-phospho-D-ribose 1-phosphate.</text>
</comment>
<evidence type="ECO:0000313" key="13">
    <source>
        <dbReference type="EMBL" id="TDG68823.1"/>
    </source>
</evidence>
<dbReference type="InterPro" id="IPR040727">
    <property type="entry name" value="NAPRTase_N"/>
</dbReference>
<dbReference type="InterPro" id="IPR041619">
    <property type="entry name" value="NAPRTase_C"/>
</dbReference>
<dbReference type="InterPro" id="IPR036068">
    <property type="entry name" value="Nicotinate_pribotase-like_C"/>
</dbReference>
<keyword evidence="5 9" id="KW-0436">Ligase</keyword>
<evidence type="ECO:0000256" key="4">
    <source>
        <dbReference type="ARBA" id="ARBA00022553"/>
    </source>
</evidence>
<dbReference type="PANTHER" id="PTHR11098">
    <property type="entry name" value="NICOTINATE PHOSPHORIBOSYLTRANSFERASE"/>
    <property type="match status" value="1"/>
</dbReference>
<dbReference type="Proteomes" id="UP000295681">
    <property type="component" value="Unassembled WGS sequence"/>
</dbReference>
<dbReference type="FunFam" id="3.20.20.70:FF:000076">
    <property type="entry name" value="Nicotinate phosphoribosyltransferase"/>
    <property type="match status" value="1"/>
</dbReference>
<name>A0A4R5N9J4_9LACO</name>
<comment type="pathway">
    <text evidence="1 9">Cofactor biosynthesis; NAD(+) biosynthesis; nicotinate D-ribonucleotide from nicotinate: step 1/1.</text>
</comment>
<dbReference type="GO" id="GO:0047280">
    <property type="term" value="F:nicotinamide phosphoribosyltransferase activity"/>
    <property type="evidence" value="ECO:0007669"/>
    <property type="project" value="UniProtKB-ARBA"/>
</dbReference>
<dbReference type="Gene3D" id="3.20.20.70">
    <property type="entry name" value="Aldolase class I"/>
    <property type="match status" value="1"/>
</dbReference>